<organism evidence="2 3">
    <name type="scientific">Triparma retinervis</name>
    <dbReference type="NCBI Taxonomy" id="2557542"/>
    <lineage>
        <taxon>Eukaryota</taxon>
        <taxon>Sar</taxon>
        <taxon>Stramenopiles</taxon>
        <taxon>Ochrophyta</taxon>
        <taxon>Bolidophyceae</taxon>
        <taxon>Parmales</taxon>
        <taxon>Triparmaceae</taxon>
        <taxon>Triparma</taxon>
    </lineage>
</organism>
<protein>
    <submittedName>
        <fullName evidence="2">Uncharacterized protein</fullName>
    </submittedName>
</protein>
<feature type="region of interest" description="Disordered" evidence="1">
    <location>
        <begin position="184"/>
        <end position="205"/>
    </location>
</feature>
<feature type="non-terminal residue" evidence="2">
    <location>
        <position position="319"/>
    </location>
</feature>
<proteinExistence type="predicted"/>
<gene>
    <name evidence="2" type="ORF">TrRE_jg15</name>
</gene>
<feature type="non-terminal residue" evidence="2">
    <location>
        <position position="1"/>
    </location>
</feature>
<dbReference type="EMBL" id="BRXZ01000434">
    <property type="protein sequence ID" value="GMI11621.1"/>
    <property type="molecule type" value="Genomic_DNA"/>
</dbReference>
<comment type="caution">
    <text evidence="2">The sequence shown here is derived from an EMBL/GenBank/DDBJ whole genome shotgun (WGS) entry which is preliminary data.</text>
</comment>
<keyword evidence="3" id="KW-1185">Reference proteome</keyword>
<sequence length="319" mass="35093">ARSLNSADTVVNTLKTVRKILLHSSSRGAKVHCLRIMNAFIAHFSSPAPPPPPGSPPTSTSSPLADYSSCIRDIIVTKFFTKPILATMVDAYKVMEAFKHDTKGKFRGDKQLLLLNNSRKLMCLTTQYCSTLSTSASGRRIIRLCEVDASSSSISSSSFGPDAEFGDDEFDETVAGNYMDEDDIKEREEGKEEEEEQGGQTPTLFNGIISMERYSDYDRTSDDCSTTSGASPGRPPGYMLGNVRPVNSIVAFNLTSTLSNFAQDDNHLLDVLDSDAMQGLVLRFVAEGEGKDRGMVKDDIYELAERNMRRCARMIIAHL</sequence>
<evidence type="ECO:0000313" key="2">
    <source>
        <dbReference type="EMBL" id="GMI11621.1"/>
    </source>
</evidence>
<accession>A0A9W7FGG3</accession>
<evidence type="ECO:0000313" key="3">
    <source>
        <dbReference type="Proteomes" id="UP001165082"/>
    </source>
</evidence>
<dbReference type="Proteomes" id="UP001165082">
    <property type="component" value="Unassembled WGS sequence"/>
</dbReference>
<name>A0A9W7FGG3_9STRA</name>
<dbReference type="AlphaFoldDB" id="A0A9W7FGG3"/>
<dbReference type="OrthoDB" id="10596233at2759"/>
<reference evidence="2" key="1">
    <citation type="submission" date="2022-07" db="EMBL/GenBank/DDBJ databases">
        <title>Genome analysis of Parmales, a sister group of diatoms, reveals the evolutionary specialization of diatoms from phago-mixotrophs to photoautotrophs.</title>
        <authorList>
            <person name="Ban H."/>
            <person name="Sato S."/>
            <person name="Yoshikawa S."/>
            <person name="Kazumasa Y."/>
            <person name="Nakamura Y."/>
            <person name="Ichinomiya M."/>
            <person name="Saitoh K."/>
            <person name="Sato N."/>
            <person name="Blanc-Mathieu R."/>
            <person name="Endo H."/>
            <person name="Kuwata A."/>
            <person name="Ogata H."/>
        </authorList>
    </citation>
    <scope>NUCLEOTIDE SEQUENCE</scope>
</reference>
<evidence type="ECO:0000256" key="1">
    <source>
        <dbReference type="SAM" id="MobiDB-lite"/>
    </source>
</evidence>